<evidence type="ECO:0000256" key="2">
    <source>
        <dbReference type="ARBA" id="ARBA00022692"/>
    </source>
</evidence>
<organism evidence="4 5">
    <name type="scientific">Methylorubrum extorquens DSM 13060</name>
    <dbReference type="NCBI Taxonomy" id="882800"/>
    <lineage>
        <taxon>Bacteria</taxon>
        <taxon>Pseudomonadati</taxon>
        <taxon>Pseudomonadota</taxon>
        <taxon>Alphaproteobacteria</taxon>
        <taxon>Hyphomicrobiales</taxon>
        <taxon>Methylobacteriaceae</taxon>
        <taxon>Methylorubrum</taxon>
    </lineage>
</organism>
<dbReference type="Gene3D" id="2.60.120.260">
    <property type="entry name" value="Galactose-binding domain-like"/>
    <property type="match status" value="1"/>
</dbReference>
<proteinExistence type="predicted"/>
<protein>
    <recommendedName>
        <fullName evidence="6">F5/8 type C domain-containing protein</fullName>
    </recommendedName>
</protein>
<keyword evidence="2" id="KW-0812">Transmembrane</keyword>
<dbReference type="PATRIC" id="fig|882800.3.peg.2552"/>
<keyword evidence="3" id="KW-0472">Membrane</keyword>
<dbReference type="Proteomes" id="UP000004382">
    <property type="component" value="Unassembled WGS sequence"/>
</dbReference>
<evidence type="ECO:0000256" key="3">
    <source>
        <dbReference type="ARBA" id="ARBA00022989"/>
    </source>
</evidence>
<dbReference type="Pfam" id="PF22633">
    <property type="entry name" value="F5_F8_type_C_2"/>
    <property type="match status" value="1"/>
</dbReference>
<dbReference type="Pfam" id="PF13704">
    <property type="entry name" value="Glyco_tranf_2_4"/>
    <property type="match status" value="1"/>
</dbReference>
<dbReference type="GO" id="GO:0005737">
    <property type="term" value="C:cytoplasm"/>
    <property type="evidence" value="ECO:0007669"/>
    <property type="project" value="TreeGrafter"/>
</dbReference>
<dbReference type="SUPFAM" id="SSF49785">
    <property type="entry name" value="Galactose-binding domain-like"/>
    <property type="match status" value="1"/>
</dbReference>
<reference evidence="4 5" key="1">
    <citation type="submission" date="2011-09" db="EMBL/GenBank/DDBJ databases">
        <title>The draft genome of Methylobacterium extorquens DSM 13060.</title>
        <authorList>
            <consortium name="US DOE Joint Genome Institute (JGI-PGF)"/>
            <person name="Lucas S."/>
            <person name="Han J."/>
            <person name="Lapidus A."/>
            <person name="Cheng J.-F."/>
            <person name="Goodwin L."/>
            <person name="Pitluck S."/>
            <person name="Peters L."/>
            <person name="Land M.L."/>
            <person name="Hauser L."/>
            <person name="Koskimaki J."/>
            <person name="Halonen O."/>
            <person name="Pirttila A."/>
            <person name="Frank C."/>
            <person name="Woyke T.J."/>
        </authorList>
    </citation>
    <scope>NUCLEOTIDE SEQUENCE [LARGE SCALE GENOMIC DNA]</scope>
    <source>
        <strain evidence="4 5">DSM 13060</strain>
    </source>
</reference>
<gene>
    <name evidence="4" type="ORF">MetexDRAFT_2601</name>
</gene>
<accession>H1KIY9</accession>
<dbReference type="SUPFAM" id="SSF53448">
    <property type="entry name" value="Nucleotide-diphospho-sugar transferases"/>
    <property type="match status" value="1"/>
</dbReference>
<dbReference type="GO" id="GO:0016020">
    <property type="term" value="C:membrane"/>
    <property type="evidence" value="ECO:0007669"/>
    <property type="project" value="UniProtKB-SubCell"/>
</dbReference>
<sequence length="461" mass="53821">MPKYQHAILNTSRWESETIVEWLEYYISLGFDHAYIYCNDDDPVEMYDKLRPYIERQTPYVTFHHVPYQGQQPACWIHFLENYKHETEWFLFIDADEFLALKPHNNIKNFMSEFEREFDCIHFNWIWFGPEDFEERPKGSTLLQFTHREDERRQMNYFTKTINRSAAIDPRKIGRPPIDMLNHRWPPTISASLREANVLGESMTDFMSNFPASAEQFMSDIGRRERIVAKAVLYHFLFRSRKDFQRRVERGTLGAYYFQPMWGTLPTRHEEFAAFLGGLAEREDLYLHDYWRDQVEAVRSRARATSIVKPHGGTNLARAARATQSSICQWSRGQTVEEDARGAINGTVTGADGFHTQHEPNPWWIADLGSVLSLDEIRVFNSLKDPGMAARAYPLVIDTSCDGQTWERLFFNNGNSPYGGADGHPLIVRAQGKARYVKLWLAATDYFHLDEVEIYGPKQED</sequence>
<keyword evidence="3" id="KW-1133">Transmembrane helix</keyword>
<evidence type="ECO:0000313" key="4">
    <source>
        <dbReference type="EMBL" id="EHP92530.1"/>
    </source>
</evidence>
<dbReference type="PANTHER" id="PTHR21461">
    <property type="entry name" value="GLYCOSYLTRANSFERASE FAMILY 92 PROTEIN"/>
    <property type="match status" value="1"/>
</dbReference>
<name>H1KIY9_METEX</name>
<dbReference type="AlphaFoldDB" id="H1KIY9"/>
<evidence type="ECO:0000256" key="1">
    <source>
        <dbReference type="ARBA" id="ARBA00004167"/>
    </source>
</evidence>
<dbReference type="RefSeq" id="WP_003600181.1">
    <property type="nucleotide sequence ID" value="NZ_AGJK01000059.1"/>
</dbReference>
<evidence type="ECO:0008006" key="6">
    <source>
        <dbReference type="Google" id="ProtNLM"/>
    </source>
</evidence>
<comment type="subcellular location">
    <subcellularLocation>
        <location evidence="1">Membrane</location>
        <topology evidence="1">Single-pass membrane protein</topology>
    </subcellularLocation>
</comment>
<dbReference type="EMBL" id="AGJK01000059">
    <property type="protein sequence ID" value="EHP92530.1"/>
    <property type="molecule type" value="Genomic_DNA"/>
</dbReference>
<evidence type="ECO:0000313" key="5">
    <source>
        <dbReference type="Proteomes" id="UP000004382"/>
    </source>
</evidence>
<dbReference type="GO" id="GO:0016757">
    <property type="term" value="F:glycosyltransferase activity"/>
    <property type="evidence" value="ECO:0007669"/>
    <property type="project" value="TreeGrafter"/>
</dbReference>
<dbReference type="InterPro" id="IPR029044">
    <property type="entry name" value="Nucleotide-diphossugar_trans"/>
</dbReference>
<comment type="caution">
    <text evidence="4">The sequence shown here is derived from an EMBL/GenBank/DDBJ whole genome shotgun (WGS) entry which is preliminary data.</text>
</comment>
<dbReference type="InterPro" id="IPR008979">
    <property type="entry name" value="Galactose-bd-like_sf"/>
</dbReference>
<dbReference type="PANTHER" id="PTHR21461:SF69">
    <property type="entry name" value="GLYCOSYLTRANSFERASE FAMILY 92 PROTEIN"/>
    <property type="match status" value="1"/>
</dbReference>